<dbReference type="OrthoDB" id="6057352at2"/>
<sequence>MSTPTKYIAYVDETGTNVLDTSTNGESNLFICTAVLVKESDNEKLSNVLLDMSKRLCGGAEIKSSRIGKNHDRRLRFLQEVKDLDFSYYALIINKDLIFRESGLQHKKSYYKYINRMLYERVSSEFSSLHVIADTIGGQDYMASYEGYLKGKMLNLMSSFTHDFGDSAETPLLQLADLITGTLGYCFIDTKKGSHSEQFRKILRPKELHIEAWPIRRRERGESGICGQDDALLDSVRNRAIDFVEDNKTAGDEFCRMQSAVVQKLLFHQFFDCDSKDSLSASQLRSHLENLGFDKPKEPTFRSKIIGKIRDAGIVLSGKSKGYRLASSEQDIHAYLEHNRSIIEPMLGRLRSAQSVIKADVGTDVDILDSHEFQILKSLVECYSDTFLELSTEKVTPEEEPSSST</sequence>
<evidence type="ECO:0000313" key="2">
    <source>
        <dbReference type="Proteomes" id="UP000219215"/>
    </source>
</evidence>
<organism evidence="1 2">
    <name type="scientific">Pseudodesulfovibrio profundus</name>
    <dbReference type="NCBI Taxonomy" id="57320"/>
    <lineage>
        <taxon>Bacteria</taxon>
        <taxon>Pseudomonadati</taxon>
        <taxon>Thermodesulfobacteriota</taxon>
        <taxon>Desulfovibrionia</taxon>
        <taxon>Desulfovibrionales</taxon>
        <taxon>Desulfovibrionaceae</taxon>
    </lineage>
</organism>
<dbReference type="AlphaFoldDB" id="A0A2C8FCI1"/>
<evidence type="ECO:0000313" key="1">
    <source>
        <dbReference type="EMBL" id="SOB60494.1"/>
    </source>
</evidence>
<dbReference type="Proteomes" id="UP000219215">
    <property type="component" value="Chromosome DPRO"/>
</dbReference>
<proteinExistence type="predicted"/>
<dbReference type="KEGG" id="pprf:DPRO_3578"/>
<reference evidence="2" key="1">
    <citation type="submission" date="2017-09" db="EMBL/GenBank/DDBJ databases">
        <authorList>
            <person name="Regsiter A."/>
            <person name="William W."/>
        </authorList>
    </citation>
    <scope>NUCLEOTIDE SEQUENCE [LARGE SCALE GENOMIC DNA]</scope>
    <source>
        <strain evidence="2">500-1</strain>
    </source>
</reference>
<dbReference type="RefSeq" id="WP_097013207.1">
    <property type="nucleotide sequence ID" value="NZ_LT907975.1"/>
</dbReference>
<evidence type="ECO:0008006" key="3">
    <source>
        <dbReference type="Google" id="ProtNLM"/>
    </source>
</evidence>
<keyword evidence="2" id="KW-1185">Reference proteome</keyword>
<name>A0A2C8FCI1_9BACT</name>
<dbReference type="Pfam" id="PF12686">
    <property type="entry name" value="DUF3800"/>
    <property type="match status" value="1"/>
</dbReference>
<gene>
    <name evidence="1" type="ORF">DPRO_3578</name>
</gene>
<dbReference type="InterPro" id="IPR024524">
    <property type="entry name" value="DUF3800"/>
</dbReference>
<accession>A0A2C8FCI1</accession>
<protein>
    <recommendedName>
        <fullName evidence="3">DUF3800 domain-containing protein</fullName>
    </recommendedName>
</protein>
<dbReference type="EMBL" id="LT907975">
    <property type="protein sequence ID" value="SOB60494.1"/>
    <property type="molecule type" value="Genomic_DNA"/>
</dbReference>